<dbReference type="RefSeq" id="WP_337693274.1">
    <property type="nucleotide sequence ID" value="NZ_JBBEGN010000001.1"/>
</dbReference>
<keyword evidence="8" id="KW-0805">Transcription regulation</keyword>
<protein>
    <submittedName>
        <fullName evidence="11">Fur family transcriptional regulator</fullName>
    </submittedName>
</protein>
<comment type="subcellular location">
    <subcellularLocation>
        <location evidence="1">Cytoplasm</location>
    </subcellularLocation>
</comment>
<dbReference type="Gene3D" id="3.30.1490.190">
    <property type="match status" value="1"/>
</dbReference>
<evidence type="ECO:0000256" key="2">
    <source>
        <dbReference type="ARBA" id="ARBA00007957"/>
    </source>
</evidence>
<evidence type="ECO:0000313" key="12">
    <source>
        <dbReference type="Proteomes" id="UP001385809"/>
    </source>
</evidence>
<dbReference type="InterPro" id="IPR036388">
    <property type="entry name" value="WH-like_DNA-bd_sf"/>
</dbReference>
<reference evidence="11 12" key="1">
    <citation type="submission" date="2024-03" db="EMBL/GenBank/DDBJ databases">
        <title>Actinomycetospora sp. OC33-EN08, a novel actinomycete isolated from wild orchid (Aerides multiflora).</title>
        <authorList>
            <person name="Suriyachadkun C."/>
        </authorList>
    </citation>
    <scope>NUCLEOTIDE SEQUENCE [LARGE SCALE GENOMIC DNA]</scope>
    <source>
        <strain evidence="11 12">OC33-EN08</strain>
    </source>
</reference>
<evidence type="ECO:0000256" key="1">
    <source>
        <dbReference type="ARBA" id="ARBA00004496"/>
    </source>
</evidence>
<keyword evidence="12" id="KW-1185">Reference proteome</keyword>
<evidence type="ECO:0000313" key="11">
    <source>
        <dbReference type="EMBL" id="MEJ2866657.1"/>
    </source>
</evidence>
<dbReference type="InterPro" id="IPR043135">
    <property type="entry name" value="Fur_C"/>
</dbReference>
<keyword evidence="7" id="KW-0862">Zinc</keyword>
<evidence type="ECO:0000256" key="7">
    <source>
        <dbReference type="ARBA" id="ARBA00022833"/>
    </source>
</evidence>
<evidence type="ECO:0000256" key="6">
    <source>
        <dbReference type="ARBA" id="ARBA00022723"/>
    </source>
</evidence>
<dbReference type="CDD" id="cd07153">
    <property type="entry name" value="Fur_like"/>
    <property type="match status" value="1"/>
</dbReference>
<accession>A0ABU8MH52</accession>
<name>A0ABU8MH52_9PSEU</name>
<proteinExistence type="inferred from homology"/>
<dbReference type="InterPro" id="IPR002481">
    <property type="entry name" value="FUR"/>
</dbReference>
<keyword evidence="4" id="KW-0963">Cytoplasm</keyword>
<evidence type="ECO:0000256" key="4">
    <source>
        <dbReference type="ARBA" id="ARBA00022490"/>
    </source>
</evidence>
<dbReference type="Pfam" id="PF01475">
    <property type="entry name" value="FUR"/>
    <property type="match status" value="1"/>
</dbReference>
<sequence>MSAAESRPTVVPGQRSTRQRAAIGDLLDQLDDFRSAQDIHEELRRRGEGIGLTTVYRTLQALADAGEIDVLRTTAGEASYRRCSDTHHHHLVCRSCGRTVEVEGPAVEHWAEKVALEHGFAEVDHTVEIIGLCSACRATRG</sequence>
<keyword evidence="10" id="KW-0804">Transcription</keyword>
<dbReference type="PANTHER" id="PTHR33202">
    <property type="entry name" value="ZINC UPTAKE REGULATION PROTEIN"/>
    <property type="match status" value="1"/>
</dbReference>
<keyword evidence="9" id="KW-0238">DNA-binding</keyword>
<keyword evidence="5" id="KW-0678">Repressor</keyword>
<dbReference type="EMBL" id="JBBEGN010000001">
    <property type="protein sequence ID" value="MEJ2866657.1"/>
    <property type="molecule type" value="Genomic_DNA"/>
</dbReference>
<dbReference type="InterPro" id="IPR036390">
    <property type="entry name" value="WH_DNA-bd_sf"/>
</dbReference>
<dbReference type="SUPFAM" id="SSF46785">
    <property type="entry name" value="Winged helix' DNA-binding domain"/>
    <property type="match status" value="1"/>
</dbReference>
<evidence type="ECO:0000256" key="5">
    <source>
        <dbReference type="ARBA" id="ARBA00022491"/>
    </source>
</evidence>
<evidence type="ECO:0000256" key="9">
    <source>
        <dbReference type="ARBA" id="ARBA00023125"/>
    </source>
</evidence>
<gene>
    <name evidence="11" type="ORF">WCD74_02700</name>
</gene>
<evidence type="ECO:0000256" key="8">
    <source>
        <dbReference type="ARBA" id="ARBA00023015"/>
    </source>
</evidence>
<comment type="caution">
    <text evidence="11">The sequence shown here is derived from an EMBL/GenBank/DDBJ whole genome shotgun (WGS) entry which is preliminary data.</text>
</comment>
<dbReference type="Proteomes" id="UP001385809">
    <property type="component" value="Unassembled WGS sequence"/>
</dbReference>
<organism evidence="11 12">
    <name type="scientific">Actinomycetospora aurantiaca</name>
    <dbReference type="NCBI Taxonomy" id="3129233"/>
    <lineage>
        <taxon>Bacteria</taxon>
        <taxon>Bacillati</taxon>
        <taxon>Actinomycetota</taxon>
        <taxon>Actinomycetes</taxon>
        <taxon>Pseudonocardiales</taxon>
        <taxon>Pseudonocardiaceae</taxon>
        <taxon>Actinomycetospora</taxon>
    </lineage>
</organism>
<dbReference type="PANTHER" id="PTHR33202:SF2">
    <property type="entry name" value="FERRIC UPTAKE REGULATION PROTEIN"/>
    <property type="match status" value="1"/>
</dbReference>
<comment type="similarity">
    <text evidence="2">Belongs to the Fur family.</text>
</comment>
<comment type="subunit">
    <text evidence="3">Homodimer.</text>
</comment>
<evidence type="ECO:0000256" key="10">
    <source>
        <dbReference type="ARBA" id="ARBA00023163"/>
    </source>
</evidence>
<keyword evidence="6" id="KW-0479">Metal-binding</keyword>
<evidence type="ECO:0000256" key="3">
    <source>
        <dbReference type="ARBA" id="ARBA00011738"/>
    </source>
</evidence>
<dbReference type="Gene3D" id="1.10.10.10">
    <property type="entry name" value="Winged helix-like DNA-binding domain superfamily/Winged helix DNA-binding domain"/>
    <property type="match status" value="1"/>
</dbReference>